<evidence type="ECO:0000313" key="3">
    <source>
        <dbReference type="Proteomes" id="UP000053660"/>
    </source>
</evidence>
<reference evidence="2 3" key="1">
    <citation type="submission" date="2014-03" db="EMBL/GenBank/DDBJ databases">
        <title>Draft genome of the hookworm Oesophagostomum dentatum.</title>
        <authorList>
            <person name="Mitreva M."/>
        </authorList>
    </citation>
    <scope>NUCLEOTIDE SEQUENCE [LARGE SCALE GENOMIC DNA]</scope>
    <source>
        <strain evidence="2 3">OD-Hann</strain>
    </source>
</reference>
<feature type="region of interest" description="Disordered" evidence="1">
    <location>
        <begin position="265"/>
        <end position="293"/>
    </location>
</feature>
<feature type="non-terminal residue" evidence="2">
    <location>
        <position position="387"/>
    </location>
</feature>
<feature type="compositionally biased region" description="Basic and acidic residues" evidence="1">
    <location>
        <begin position="275"/>
        <end position="293"/>
    </location>
</feature>
<name>A0A0B1SL04_OESDE</name>
<dbReference type="AlphaFoldDB" id="A0A0B1SL04"/>
<evidence type="ECO:0000256" key="1">
    <source>
        <dbReference type="SAM" id="MobiDB-lite"/>
    </source>
</evidence>
<organism evidence="2 3">
    <name type="scientific">Oesophagostomum dentatum</name>
    <name type="common">Nodular worm</name>
    <dbReference type="NCBI Taxonomy" id="61180"/>
    <lineage>
        <taxon>Eukaryota</taxon>
        <taxon>Metazoa</taxon>
        <taxon>Ecdysozoa</taxon>
        <taxon>Nematoda</taxon>
        <taxon>Chromadorea</taxon>
        <taxon>Rhabditida</taxon>
        <taxon>Rhabditina</taxon>
        <taxon>Rhabditomorpha</taxon>
        <taxon>Strongyloidea</taxon>
        <taxon>Strongylidae</taxon>
        <taxon>Oesophagostomum</taxon>
    </lineage>
</organism>
<feature type="compositionally biased region" description="Basic and acidic residues" evidence="1">
    <location>
        <begin position="360"/>
        <end position="371"/>
    </location>
</feature>
<feature type="region of interest" description="Disordered" evidence="1">
    <location>
        <begin position="334"/>
        <end position="387"/>
    </location>
</feature>
<feature type="compositionally biased region" description="Low complexity" evidence="1">
    <location>
        <begin position="372"/>
        <end position="387"/>
    </location>
</feature>
<gene>
    <name evidence="2" type="ORF">OESDEN_15718</name>
</gene>
<dbReference type="OrthoDB" id="5876560at2759"/>
<dbReference type="Proteomes" id="UP000053660">
    <property type="component" value="Unassembled WGS sequence"/>
</dbReference>
<proteinExistence type="predicted"/>
<feature type="compositionally biased region" description="Basic and acidic residues" evidence="1">
    <location>
        <begin position="334"/>
        <end position="348"/>
    </location>
</feature>
<dbReference type="EMBL" id="KN567868">
    <property type="protein sequence ID" value="KHJ84566.1"/>
    <property type="molecule type" value="Genomic_DNA"/>
</dbReference>
<protein>
    <submittedName>
        <fullName evidence="2">Uncharacterized protein</fullName>
    </submittedName>
</protein>
<keyword evidence="3" id="KW-1185">Reference proteome</keyword>
<sequence length="387" mass="44705">MRRLQQAIYEQQMLREAMMRDWMEQQRRAAAEEELARSIAQARWEQTQRARAAEEYQAEMQRAQWAQAQRALWERAQMAQMHQQMHQQMHGMMHPPFWQHPWLARFVAINRTINTPLDMSLQMTQRDIVVFPRITPPQEPQIPMRPHDASPAQILSMQQPTVPPAPEMGMHDRIYQEMQKKSQGMEFNVPSRQIWTAVTPTPETPGNYDHDAIFQENLRKIQEQQSTTVAPPTTVTEKVAEIKPVESDNVFRDILSVFDDAEKKEDTEATTVENVVKEEKEEEQKSTEAPKVEKEAVSDVVDNAAQVETSTEAIPKDAEIPKPDENIFKIVEEAKPDMPRPEEIHVPDPDVDEAPEPVFVEDRFPRIEDRTTVPVEATTAATTEETD</sequence>
<evidence type="ECO:0000313" key="2">
    <source>
        <dbReference type="EMBL" id="KHJ84566.1"/>
    </source>
</evidence>
<accession>A0A0B1SL04</accession>